<feature type="compositionally biased region" description="Pro residues" evidence="2">
    <location>
        <begin position="120"/>
        <end position="132"/>
    </location>
</feature>
<dbReference type="InterPro" id="IPR048433">
    <property type="entry name" value="YNCE-like_beta-prop"/>
</dbReference>
<sequence length="596" mass="63258">MGTRMRRVAGVAVCCALGVVACGGEHTHRSPVAGDSPFARAMEQSMERMHRDMAIVRPAGDADRDFAAMMIPHHQGAVDMATAELAYGKDPVLLRLAQEIIVTQRQEIDVMRHRAAVTPQPSPPSSPSPSPASPSAVGPTRSPIPLSGRDRVYTADQTSNTVSVIDPAANRLLGVIRLGDTVPEALNPLYKGQLLVHGMGFSPDHRTLAVVSIASNSVSLIDTGTNKVKGVVYIGRSPHEAFFTPDGKEVWATVRGQNYVSVIDPVAMREKRRVTTANGPGMVLFHPTGRYAYVPSSFTPEVDVVDTRTYRVIARVPQASPFCPNLTVSRDGKEVWFTLKDSGKTQVMSGEPPFRILATLDTGPITNHVTAVDNPNGRFAYVTVGAENAVKVYRRDGAHPTHVATIPVGDLPHGVWGSGDGTRVYVGLENQDAVAAIDAMTNRLIATIPIGQQPMALVYVPRAVTSGAGTANLSPRGQAATAGHLEMTAPPGTGGRGHATVSVNAMGPLDTLEIAASGLTPGSAYTLWLVSLRTAPFVKRQELVTFKANISGAQIAQAIGPLREALTSSGTARNQQRYLLVTKAGTDTPVLIQKSP</sequence>
<reference evidence="5 6" key="1">
    <citation type="submission" date="2024-10" db="EMBL/GenBank/DDBJ databases">
        <authorList>
            <person name="Topkara A.R."/>
            <person name="Saygin H."/>
        </authorList>
    </citation>
    <scope>NUCLEOTIDE SEQUENCE [LARGE SCALE GENOMIC DNA]</scope>
    <source>
        <strain evidence="5 6">M3C6</strain>
    </source>
</reference>
<evidence type="ECO:0000259" key="4">
    <source>
        <dbReference type="Pfam" id="PF21783"/>
    </source>
</evidence>
<dbReference type="InterPro" id="IPR011045">
    <property type="entry name" value="N2O_reductase_N"/>
</dbReference>
<organism evidence="5 6">
    <name type="scientific">Nonomuraea marmarensis</name>
    <dbReference type="NCBI Taxonomy" id="3351344"/>
    <lineage>
        <taxon>Bacteria</taxon>
        <taxon>Bacillati</taxon>
        <taxon>Actinomycetota</taxon>
        <taxon>Actinomycetes</taxon>
        <taxon>Streptosporangiales</taxon>
        <taxon>Streptosporangiaceae</taxon>
        <taxon>Nonomuraea</taxon>
    </lineage>
</organism>
<feature type="domain" description="DUF305" evidence="3">
    <location>
        <begin position="38"/>
        <end position="113"/>
    </location>
</feature>
<evidence type="ECO:0000313" key="5">
    <source>
        <dbReference type="EMBL" id="MFG1711321.1"/>
    </source>
</evidence>
<dbReference type="InterPro" id="IPR005183">
    <property type="entry name" value="DUF305_CopM-like"/>
</dbReference>
<keyword evidence="6" id="KW-1185">Reference proteome</keyword>
<accession>A0ABW7AV62</accession>
<keyword evidence="1" id="KW-0732">Signal</keyword>
<dbReference type="RefSeq" id="WP_393177979.1">
    <property type="nucleotide sequence ID" value="NZ_JBICRM010000095.1"/>
</dbReference>
<dbReference type="SUPFAM" id="SSF50974">
    <property type="entry name" value="Nitrous oxide reductase, N-terminal domain"/>
    <property type="match status" value="1"/>
</dbReference>
<dbReference type="EMBL" id="JBICRM010000095">
    <property type="protein sequence ID" value="MFG1711321.1"/>
    <property type="molecule type" value="Genomic_DNA"/>
</dbReference>
<dbReference type="Pfam" id="PF03713">
    <property type="entry name" value="DUF305"/>
    <property type="match status" value="1"/>
</dbReference>
<evidence type="ECO:0000256" key="1">
    <source>
        <dbReference type="ARBA" id="ARBA00022729"/>
    </source>
</evidence>
<dbReference type="PROSITE" id="PS51257">
    <property type="entry name" value="PROKAR_LIPOPROTEIN"/>
    <property type="match status" value="1"/>
</dbReference>
<dbReference type="InterPro" id="IPR011964">
    <property type="entry name" value="YVTN_b-propeller_repeat"/>
</dbReference>
<evidence type="ECO:0000313" key="6">
    <source>
        <dbReference type="Proteomes" id="UP001603978"/>
    </source>
</evidence>
<name>A0ABW7AV62_9ACTN</name>
<dbReference type="Gene3D" id="1.20.1260.10">
    <property type="match status" value="1"/>
</dbReference>
<evidence type="ECO:0000256" key="2">
    <source>
        <dbReference type="SAM" id="MobiDB-lite"/>
    </source>
</evidence>
<dbReference type="InterPro" id="IPR012347">
    <property type="entry name" value="Ferritin-like"/>
</dbReference>
<protein>
    <submittedName>
        <fullName evidence="5">DUF305 domain-containing protein</fullName>
    </submittedName>
</protein>
<comment type="caution">
    <text evidence="5">The sequence shown here is derived from an EMBL/GenBank/DDBJ whole genome shotgun (WGS) entry which is preliminary data.</text>
</comment>
<proteinExistence type="predicted"/>
<dbReference type="PANTHER" id="PTHR47197:SF3">
    <property type="entry name" value="DIHYDRO-HEME D1 DEHYDROGENASE"/>
    <property type="match status" value="1"/>
</dbReference>
<dbReference type="InterPro" id="IPR015943">
    <property type="entry name" value="WD40/YVTN_repeat-like_dom_sf"/>
</dbReference>
<feature type="domain" description="YNCE-like beta-propeller" evidence="4">
    <location>
        <begin position="210"/>
        <end position="454"/>
    </location>
</feature>
<dbReference type="Proteomes" id="UP001603978">
    <property type="component" value="Unassembled WGS sequence"/>
</dbReference>
<feature type="region of interest" description="Disordered" evidence="2">
    <location>
        <begin position="114"/>
        <end position="148"/>
    </location>
</feature>
<dbReference type="Pfam" id="PF21783">
    <property type="entry name" value="YNCE"/>
    <property type="match status" value="1"/>
</dbReference>
<dbReference type="Gene3D" id="2.130.10.10">
    <property type="entry name" value="YVTN repeat-like/Quinoprotein amine dehydrogenase"/>
    <property type="match status" value="2"/>
</dbReference>
<evidence type="ECO:0000259" key="3">
    <source>
        <dbReference type="Pfam" id="PF03713"/>
    </source>
</evidence>
<dbReference type="PANTHER" id="PTHR47197">
    <property type="entry name" value="PROTEIN NIRF"/>
    <property type="match status" value="1"/>
</dbReference>
<gene>
    <name evidence="5" type="ORF">ACFLIM_50060</name>
</gene>
<dbReference type="InterPro" id="IPR051200">
    <property type="entry name" value="Host-pathogen_enzymatic-act"/>
</dbReference>
<dbReference type="NCBIfam" id="TIGR02276">
    <property type="entry name" value="beta_rpt_yvtn"/>
    <property type="match status" value="2"/>
</dbReference>